<dbReference type="AlphaFoldDB" id="A0A917N342"/>
<proteinExistence type="inferred from homology"/>
<keyword evidence="2" id="KW-0813">Transport</keyword>
<keyword evidence="6" id="KW-0406">Ion transport</keyword>
<keyword evidence="4 9" id="KW-0812">Transmembrane</keyword>
<name>A0A917N342_9SPHI</name>
<reference evidence="10" key="2">
    <citation type="submission" date="2020-09" db="EMBL/GenBank/DDBJ databases">
        <authorList>
            <person name="Sun Q."/>
            <person name="Sedlacek I."/>
        </authorList>
    </citation>
    <scope>NUCLEOTIDE SEQUENCE</scope>
    <source>
        <strain evidence="10">CCM 8711</strain>
    </source>
</reference>
<dbReference type="RefSeq" id="WP_188416096.1">
    <property type="nucleotide sequence ID" value="NZ_BMDO01000004.1"/>
</dbReference>
<keyword evidence="11" id="KW-1185">Reference proteome</keyword>
<protein>
    <submittedName>
        <fullName evidence="10">Membrane protein</fullName>
    </submittedName>
</protein>
<reference evidence="10" key="1">
    <citation type="journal article" date="2014" name="Int. J. Syst. Evol. Microbiol.">
        <title>Complete genome sequence of Corynebacterium casei LMG S-19264T (=DSM 44701T), isolated from a smear-ripened cheese.</title>
        <authorList>
            <consortium name="US DOE Joint Genome Institute (JGI-PGF)"/>
            <person name="Walter F."/>
            <person name="Albersmeier A."/>
            <person name="Kalinowski J."/>
            <person name="Ruckert C."/>
        </authorList>
    </citation>
    <scope>NUCLEOTIDE SEQUENCE</scope>
    <source>
        <strain evidence="10">CCM 8711</strain>
    </source>
</reference>
<dbReference type="InterPro" id="IPR044669">
    <property type="entry name" value="YneE/VCCN1/2-like"/>
</dbReference>
<gene>
    <name evidence="10" type="ORF">GCM10011425_19190</name>
</gene>
<evidence type="ECO:0000256" key="5">
    <source>
        <dbReference type="ARBA" id="ARBA00022989"/>
    </source>
</evidence>
<evidence type="ECO:0000256" key="2">
    <source>
        <dbReference type="ARBA" id="ARBA00022448"/>
    </source>
</evidence>
<evidence type="ECO:0000256" key="7">
    <source>
        <dbReference type="ARBA" id="ARBA00023136"/>
    </source>
</evidence>
<dbReference type="EMBL" id="BMDO01000004">
    <property type="protein sequence ID" value="GGI50707.1"/>
    <property type="molecule type" value="Genomic_DNA"/>
</dbReference>
<evidence type="ECO:0000256" key="1">
    <source>
        <dbReference type="ARBA" id="ARBA00004651"/>
    </source>
</evidence>
<keyword evidence="7 9" id="KW-0472">Membrane</keyword>
<evidence type="ECO:0000256" key="3">
    <source>
        <dbReference type="ARBA" id="ARBA00022475"/>
    </source>
</evidence>
<dbReference type="PANTHER" id="PTHR33281">
    <property type="entry name" value="UPF0187 PROTEIN YNEE"/>
    <property type="match status" value="1"/>
</dbReference>
<dbReference type="GO" id="GO:0005254">
    <property type="term" value="F:chloride channel activity"/>
    <property type="evidence" value="ECO:0007669"/>
    <property type="project" value="InterPro"/>
</dbReference>
<comment type="subcellular location">
    <subcellularLocation>
        <location evidence="1">Cell membrane</location>
        <topology evidence="1">Multi-pass membrane protein</topology>
    </subcellularLocation>
</comment>
<accession>A0A917N342</accession>
<evidence type="ECO:0000256" key="9">
    <source>
        <dbReference type="SAM" id="Phobius"/>
    </source>
</evidence>
<comment type="caution">
    <text evidence="10">The sequence shown here is derived from an EMBL/GenBank/DDBJ whole genome shotgun (WGS) entry which is preliminary data.</text>
</comment>
<dbReference type="Proteomes" id="UP000662074">
    <property type="component" value="Unassembled WGS sequence"/>
</dbReference>
<organism evidence="10 11">
    <name type="scientific">Mucilaginibacter galii</name>
    <dbReference type="NCBI Taxonomy" id="2005073"/>
    <lineage>
        <taxon>Bacteria</taxon>
        <taxon>Pseudomonadati</taxon>
        <taxon>Bacteroidota</taxon>
        <taxon>Sphingobacteriia</taxon>
        <taxon>Sphingobacteriales</taxon>
        <taxon>Sphingobacteriaceae</taxon>
        <taxon>Mucilaginibacter</taxon>
    </lineage>
</organism>
<dbReference type="PANTHER" id="PTHR33281:SF19">
    <property type="entry name" value="VOLTAGE-DEPENDENT ANION CHANNEL-FORMING PROTEIN YNEE"/>
    <property type="match status" value="1"/>
</dbReference>
<keyword evidence="3" id="KW-1003">Cell membrane</keyword>
<comment type="similarity">
    <text evidence="8">Belongs to the anion channel-forming bestrophin (TC 1.A.46) family.</text>
</comment>
<dbReference type="Pfam" id="PF25539">
    <property type="entry name" value="Bestrophin_2"/>
    <property type="match status" value="1"/>
</dbReference>
<dbReference type="GO" id="GO:0005886">
    <property type="term" value="C:plasma membrane"/>
    <property type="evidence" value="ECO:0007669"/>
    <property type="project" value="UniProtKB-SubCell"/>
</dbReference>
<feature type="transmembrane region" description="Helical" evidence="9">
    <location>
        <begin position="205"/>
        <end position="224"/>
    </location>
</feature>
<evidence type="ECO:0000256" key="8">
    <source>
        <dbReference type="ARBA" id="ARBA00034708"/>
    </source>
</evidence>
<evidence type="ECO:0000313" key="10">
    <source>
        <dbReference type="EMBL" id="GGI50707.1"/>
    </source>
</evidence>
<evidence type="ECO:0000256" key="4">
    <source>
        <dbReference type="ARBA" id="ARBA00022692"/>
    </source>
</evidence>
<feature type="transmembrane region" description="Helical" evidence="9">
    <location>
        <begin position="230"/>
        <end position="250"/>
    </location>
</feature>
<keyword evidence="5 9" id="KW-1133">Transmembrane helix</keyword>
<feature type="transmembrane region" description="Helical" evidence="9">
    <location>
        <begin position="64"/>
        <end position="81"/>
    </location>
</feature>
<evidence type="ECO:0000313" key="11">
    <source>
        <dbReference type="Proteomes" id="UP000662074"/>
    </source>
</evidence>
<evidence type="ECO:0000256" key="6">
    <source>
        <dbReference type="ARBA" id="ARBA00023065"/>
    </source>
</evidence>
<sequence>MINYNPKEWFTFLFRFHKSDTLRELFPLLIGVGVYAAFVTWLLLDYVHLPDSSVIHKTNVVHTTLGFVLSLLLAFRINSAYDRWWEGRKLWGSLVNNSRNLAIKIKHLGNQDDVQFYNRYIPLYAEVLKDHLRQDLKGNYDSFLDDSKHLPNQIASLMIGRSYELNKGGQLNTEQLMSINAELMSFTDICGACERIKNTPIPYNYGVFIKKFIFFFVMSLPLTWAFELHYYIIPIIAFVLYVLASIELIAEEIENPFGFDENDLPLDTLASNIKKHVNEILG</sequence>
<feature type="transmembrane region" description="Helical" evidence="9">
    <location>
        <begin position="25"/>
        <end position="44"/>
    </location>
</feature>